<evidence type="ECO:0000259" key="1">
    <source>
        <dbReference type="Pfam" id="PF13614"/>
    </source>
</evidence>
<dbReference type="AlphaFoldDB" id="A0A1M4YX85"/>
<dbReference type="PIRSF" id="PIRSF005647">
    <property type="entry name" value="CooC"/>
    <property type="match status" value="1"/>
</dbReference>
<dbReference type="GO" id="GO:0005524">
    <property type="term" value="F:ATP binding"/>
    <property type="evidence" value="ECO:0007669"/>
    <property type="project" value="TreeGrafter"/>
</dbReference>
<proteinExistence type="predicted"/>
<keyword evidence="3" id="KW-1185">Reference proteome</keyword>
<dbReference type="PANTHER" id="PTHR43384">
    <property type="entry name" value="SEPTUM SITE-DETERMINING PROTEIN MIND HOMOLOG, CHLOROPLASTIC-RELATED"/>
    <property type="match status" value="1"/>
</dbReference>
<dbReference type="OrthoDB" id="9779073at2"/>
<dbReference type="InterPro" id="IPR027417">
    <property type="entry name" value="P-loop_NTPase"/>
</dbReference>
<dbReference type="GO" id="GO:0051782">
    <property type="term" value="P:negative regulation of cell division"/>
    <property type="evidence" value="ECO:0007669"/>
    <property type="project" value="TreeGrafter"/>
</dbReference>
<evidence type="ECO:0000313" key="3">
    <source>
        <dbReference type="Proteomes" id="UP000184076"/>
    </source>
</evidence>
<reference evidence="3" key="1">
    <citation type="submission" date="2016-11" db="EMBL/GenBank/DDBJ databases">
        <authorList>
            <person name="Varghese N."/>
            <person name="Submissions S."/>
        </authorList>
    </citation>
    <scope>NUCLEOTIDE SEQUENCE [LARGE SCALE GENOMIC DNA]</scope>
    <source>
        <strain evidence="3">DSM 9756</strain>
    </source>
</reference>
<evidence type="ECO:0000313" key="2">
    <source>
        <dbReference type="EMBL" id="SHF10411.1"/>
    </source>
</evidence>
<dbReference type="STRING" id="1121391.SAMN02745206_01339"/>
<dbReference type="Gene3D" id="3.40.50.300">
    <property type="entry name" value="P-loop containing nucleotide triphosphate hydrolases"/>
    <property type="match status" value="1"/>
</dbReference>
<accession>A0A1M4YX85</accession>
<dbReference type="Proteomes" id="UP000184076">
    <property type="component" value="Unassembled WGS sequence"/>
</dbReference>
<dbReference type="GO" id="GO:0005829">
    <property type="term" value="C:cytosol"/>
    <property type="evidence" value="ECO:0007669"/>
    <property type="project" value="TreeGrafter"/>
</dbReference>
<feature type="domain" description="AAA" evidence="1">
    <location>
        <begin position="9"/>
        <end position="168"/>
    </location>
</feature>
<dbReference type="PANTHER" id="PTHR43384:SF7">
    <property type="entry name" value="CARBON-MONOXIDE DEHYDROGENASE ACCESSORY PROTEIN"/>
    <property type="match status" value="1"/>
</dbReference>
<dbReference type="InterPro" id="IPR050625">
    <property type="entry name" value="ParA/MinD_ATPase"/>
</dbReference>
<dbReference type="RefSeq" id="WP_073038183.1">
    <property type="nucleotide sequence ID" value="NZ_FQVB01000011.1"/>
</dbReference>
<sequence>MGLTIALGGKGGTGKTTLAGLVIRYLIETGRKPVLAVDADSNSNLNEVLGVPLEETLSDAREMMKKDVPVGMTKDIFMEMKMEQSLVEGEGFDLIAMGRPEGPGCYCAANNLLSSLLDRLMKNYDYLVIDNEAGMEHFSRLTQKDVDLLLLVSDSSRRGLMAACRIAELVDSLPMRVGHRILVVNQVQEPPARWPEDVEKMFGDGNIYVLPADPLLAQFDMEGKPTSRLPADAPVVQEAYAIFDKVLPRAEKAA</sequence>
<name>A0A1M4YX85_9BACT</name>
<dbReference type="InterPro" id="IPR025669">
    <property type="entry name" value="AAA_dom"/>
</dbReference>
<dbReference type="EMBL" id="FQVB01000011">
    <property type="protein sequence ID" value="SHF10411.1"/>
    <property type="molecule type" value="Genomic_DNA"/>
</dbReference>
<dbReference type="GO" id="GO:0009898">
    <property type="term" value="C:cytoplasmic side of plasma membrane"/>
    <property type="evidence" value="ECO:0007669"/>
    <property type="project" value="TreeGrafter"/>
</dbReference>
<dbReference type="SUPFAM" id="SSF52540">
    <property type="entry name" value="P-loop containing nucleoside triphosphate hydrolases"/>
    <property type="match status" value="1"/>
</dbReference>
<dbReference type="Pfam" id="PF13614">
    <property type="entry name" value="AAA_31"/>
    <property type="match status" value="1"/>
</dbReference>
<gene>
    <name evidence="2" type="ORF">SAMN02745206_01339</name>
</gene>
<dbReference type="GO" id="GO:0016887">
    <property type="term" value="F:ATP hydrolysis activity"/>
    <property type="evidence" value="ECO:0007669"/>
    <property type="project" value="TreeGrafter"/>
</dbReference>
<dbReference type="InterPro" id="IPR014433">
    <property type="entry name" value="CooC"/>
</dbReference>
<organism evidence="2 3">
    <name type="scientific">Desulfacinum infernum DSM 9756</name>
    <dbReference type="NCBI Taxonomy" id="1121391"/>
    <lineage>
        <taxon>Bacteria</taxon>
        <taxon>Pseudomonadati</taxon>
        <taxon>Thermodesulfobacteriota</taxon>
        <taxon>Syntrophobacteria</taxon>
        <taxon>Syntrophobacterales</taxon>
        <taxon>Syntrophobacteraceae</taxon>
        <taxon>Desulfacinum</taxon>
    </lineage>
</organism>
<protein>
    <submittedName>
        <fullName evidence="2">CO dehydrogenase maturation factor</fullName>
    </submittedName>
</protein>